<dbReference type="AlphaFoldDB" id="A0A2U3N570"/>
<dbReference type="Proteomes" id="UP000241595">
    <property type="component" value="Unassembled WGS sequence"/>
</dbReference>
<feature type="compositionally biased region" description="Pro residues" evidence="1">
    <location>
        <begin position="177"/>
        <end position="190"/>
    </location>
</feature>
<gene>
    <name evidence="2" type="ORF">MTAB308_130</name>
</gene>
<evidence type="ECO:0000313" key="3">
    <source>
        <dbReference type="Proteomes" id="UP000241595"/>
    </source>
</evidence>
<reference evidence="2 3" key="1">
    <citation type="submission" date="2017-01" db="EMBL/GenBank/DDBJ databases">
        <authorList>
            <consortium name="Urmite Genomes"/>
        </authorList>
    </citation>
    <scope>NUCLEOTIDE SEQUENCE [LARGE SCALE GENOMIC DNA]</scope>
    <source>
        <strain evidence="2 3">AB308</strain>
    </source>
</reference>
<proteinExistence type="predicted"/>
<feature type="region of interest" description="Disordered" evidence="1">
    <location>
        <begin position="176"/>
        <end position="219"/>
    </location>
</feature>
<protein>
    <submittedName>
        <fullName evidence="2">Mycobacterium terramassiliense ORFan</fullName>
    </submittedName>
</protein>
<evidence type="ECO:0000313" key="2">
    <source>
        <dbReference type="EMBL" id="SPM26655.1"/>
    </source>
</evidence>
<keyword evidence="3" id="KW-1185">Reference proteome</keyword>
<sequence length="219" mass="23340">VLTVAGLLAIAKIVGGITPVGGAVLYGLGVLHPLKTKATWNRTRWKPDDAKSEEFAALVVRIRLKNRKKSAQTLNNLALIDDPGWPRRLRGARSEVQIVPFTEWHGDDPENPLELQGGDARTVAAVLKGNIISGGDAASIAKALAAVALPFERTRLLIQMSDRNFYAKLVHDSIPVASPPPKSGVTPPPEPRADVDDAKNNVADAAKGATTDGHSESTR</sequence>
<name>A0A2U3N570_9MYCO</name>
<accession>A0A2U3N570</accession>
<feature type="non-terminal residue" evidence="2">
    <location>
        <position position="1"/>
    </location>
</feature>
<dbReference type="EMBL" id="FTRV01000008">
    <property type="protein sequence ID" value="SPM26655.1"/>
    <property type="molecule type" value="Genomic_DNA"/>
</dbReference>
<organism evidence="2 3">
    <name type="scientific">Mycobacterium terramassiliense</name>
    <dbReference type="NCBI Taxonomy" id="1841859"/>
    <lineage>
        <taxon>Bacteria</taxon>
        <taxon>Bacillati</taxon>
        <taxon>Actinomycetota</taxon>
        <taxon>Actinomycetes</taxon>
        <taxon>Mycobacteriales</taxon>
        <taxon>Mycobacteriaceae</taxon>
        <taxon>Mycobacterium</taxon>
    </lineage>
</organism>
<evidence type="ECO:0000256" key="1">
    <source>
        <dbReference type="SAM" id="MobiDB-lite"/>
    </source>
</evidence>